<dbReference type="GO" id="GO:0030288">
    <property type="term" value="C:outer membrane-bounded periplasmic space"/>
    <property type="evidence" value="ECO:0007669"/>
    <property type="project" value="TreeGrafter"/>
</dbReference>
<evidence type="ECO:0000256" key="2">
    <source>
        <dbReference type="ARBA" id="ARBA00022729"/>
    </source>
</evidence>
<dbReference type="InterPro" id="IPR050555">
    <property type="entry name" value="Bact_Solute-Bind_Prot2"/>
</dbReference>
<dbReference type="Gene3D" id="3.40.50.2300">
    <property type="match status" value="2"/>
</dbReference>
<dbReference type="SUPFAM" id="SSF53822">
    <property type="entry name" value="Periplasmic binding protein-like I"/>
    <property type="match status" value="1"/>
</dbReference>
<accession>A0A1H0PZ15</accession>
<evidence type="ECO:0000313" key="5">
    <source>
        <dbReference type="EMBL" id="SDP10427.1"/>
    </source>
</evidence>
<reference evidence="6" key="1">
    <citation type="submission" date="2016-10" db="EMBL/GenBank/DDBJ databases">
        <authorList>
            <person name="Varghese N."/>
            <person name="Submissions S."/>
        </authorList>
    </citation>
    <scope>NUCLEOTIDE SEQUENCE [LARGE SCALE GENOMIC DNA]</scope>
    <source>
        <strain evidence="6">IBRC-M10078</strain>
    </source>
</reference>
<name>A0A1H0PZ15_9BACI</name>
<feature type="domain" description="Periplasmic binding protein" evidence="4">
    <location>
        <begin position="56"/>
        <end position="314"/>
    </location>
</feature>
<feature type="compositionally biased region" description="Basic and acidic residues" evidence="3">
    <location>
        <begin position="27"/>
        <end position="44"/>
    </location>
</feature>
<gene>
    <name evidence="5" type="ORF">SAMN05216565_101528</name>
</gene>
<dbReference type="EMBL" id="FNJU01000001">
    <property type="protein sequence ID" value="SDP10427.1"/>
    <property type="molecule type" value="Genomic_DNA"/>
</dbReference>
<protein>
    <submittedName>
        <fullName evidence="5">D-xylose transport system substrate-binding protein</fullName>
    </submittedName>
</protein>
<proteinExistence type="predicted"/>
<dbReference type="STRING" id="930152.SAMN05216565_101528"/>
<dbReference type="RefSeq" id="WP_090849616.1">
    <property type="nucleotide sequence ID" value="NZ_FNJU01000001.1"/>
</dbReference>
<evidence type="ECO:0000256" key="1">
    <source>
        <dbReference type="ARBA" id="ARBA00004196"/>
    </source>
</evidence>
<dbReference type="CDD" id="cd19991">
    <property type="entry name" value="PBP1_ABC_xylose_binding"/>
    <property type="match status" value="1"/>
</dbReference>
<dbReference type="PANTHER" id="PTHR30036:SF1">
    <property type="entry name" value="D-XYLOSE-BINDING PERIPLASMIC PROTEIN"/>
    <property type="match status" value="1"/>
</dbReference>
<dbReference type="Pfam" id="PF13407">
    <property type="entry name" value="Peripla_BP_4"/>
    <property type="match status" value="1"/>
</dbReference>
<dbReference type="OrthoDB" id="9769193at2"/>
<feature type="region of interest" description="Disordered" evidence="3">
    <location>
        <begin position="27"/>
        <end position="51"/>
    </location>
</feature>
<dbReference type="Proteomes" id="UP000199159">
    <property type="component" value="Unassembled WGS sequence"/>
</dbReference>
<dbReference type="InterPro" id="IPR025997">
    <property type="entry name" value="SBP_2_dom"/>
</dbReference>
<evidence type="ECO:0000313" key="6">
    <source>
        <dbReference type="Proteomes" id="UP000199159"/>
    </source>
</evidence>
<dbReference type="GO" id="GO:0030246">
    <property type="term" value="F:carbohydrate binding"/>
    <property type="evidence" value="ECO:0007669"/>
    <property type="project" value="TreeGrafter"/>
</dbReference>
<dbReference type="PANTHER" id="PTHR30036">
    <property type="entry name" value="D-XYLOSE-BINDING PERIPLASMIC PROTEIN"/>
    <property type="match status" value="1"/>
</dbReference>
<organism evidence="5 6">
    <name type="scientific">Litchfieldia salsa</name>
    <dbReference type="NCBI Taxonomy" id="930152"/>
    <lineage>
        <taxon>Bacteria</taxon>
        <taxon>Bacillati</taxon>
        <taxon>Bacillota</taxon>
        <taxon>Bacilli</taxon>
        <taxon>Bacillales</taxon>
        <taxon>Bacillaceae</taxon>
        <taxon>Litchfieldia</taxon>
    </lineage>
</organism>
<comment type="subcellular location">
    <subcellularLocation>
        <location evidence="1">Cell envelope</location>
    </subcellularLocation>
</comment>
<dbReference type="AlphaFoldDB" id="A0A1H0PZ15"/>
<keyword evidence="6" id="KW-1185">Reference proteome</keyword>
<dbReference type="InterPro" id="IPR028082">
    <property type="entry name" value="Peripla_BP_I"/>
</dbReference>
<sequence length="362" mass="40139">MRKLLLLFNIGMVLILLLLLTACTDEDNQRSETETPPKTDANKENEEEMTNNPLKIGFAMDTLMEERWLKDRDLFEASIRALGAEVEVMASHGDDALQIWQAETMISRGIDVLVIVPHNAESTAAIVKKAHSAGIKVLSYDRLVKNAEVDMYVSYDNEQVGVLQAKAITSIMPKGKYVYIGGADTDNNAHMFKKGVFEVLQPLIDKGDITVVFDQWTKDWMPTYAKENMLLALDANNNDIDAVIAANDATAGAVVEALKERGLEGKIPVAGQDAELAAVQRIVQGTQTMTIYKPIRELSELAAELAIKLAKGEEVENVMKVNNGKMEVPSILLTPIVVDQTNIEETILADHFHKREDVYLKE</sequence>
<evidence type="ECO:0000256" key="3">
    <source>
        <dbReference type="SAM" id="MobiDB-lite"/>
    </source>
</evidence>
<evidence type="ECO:0000259" key="4">
    <source>
        <dbReference type="Pfam" id="PF13407"/>
    </source>
</evidence>
<keyword evidence="2" id="KW-0732">Signal</keyword>
<dbReference type="PROSITE" id="PS51257">
    <property type="entry name" value="PROKAR_LIPOPROTEIN"/>
    <property type="match status" value="1"/>
</dbReference>